<sequence>MLTPSHLQQLTRQGMIEQALRQVDIEHEFSLVFQPVIDLRSWRTVAFEALARWNSPELGDVPPGQFIPIAERIGLINRLTTHLLGKALLIASDWPRHICLSFNLSAHDCASDEIAGQIIEIIKASHFDARRLDLEITETAIMQDVVKVQHTIDRFCRLGCGVALDDFGTGYSSLSQLLSLALTKIKIDRTFITGIDENPTRYKIVKSLVALSSDMQLECIAEGVETREELEALISLGCFFVQGYYFSQPMHHSHIDNWLKDN</sequence>
<dbReference type="Gene3D" id="3.20.20.450">
    <property type="entry name" value="EAL domain"/>
    <property type="match status" value="1"/>
</dbReference>
<feature type="domain" description="EAL" evidence="1">
    <location>
        <begin position="13"/>
        <end position="262"/>
    </location>
</feature>
<dbReference type="InterPro" id="IPR050706">
    <property type="entry name" value="Cyclic-di-GMP_PDE-like"/>
</dbReference>
<dbReference type="InterPro" id="IPR001633">
    <property type="entry name" value="EAL_dom"/>
</dbReference>
<dbReference type="PANTHER" id="PTHR33121:SF71">
    <property type="entry name" value="OXYGEN SENSOR PROTEIN DOSP"/>
    <property type="match status" value="1"/>
</dbReference>
<organism evidence="2 3">
    <name type="scientific">Pseudomonas veronii</name>
    <dbReference type="NCBI Taxonomy" id="76761"/>
    <lineage>
        <taxon>Bacteria</taxon>
        <taxon>Pseudomonadati</taxon>
        <taxon>Pseudomonadota</taxon>
        <taxon>Gammaproteobacteria</taxon>
        <taxon>Pseudomonadales</taxon>
        <taxon>Pseudomonadaceae</taxon>
        <taxon>Pseudomonas</taxon>
    </lineage>
</organism>
<dbReference type="PANTHER" id="PTHR33121">
    <property type="entry name" value="CYCLIC DI-GMP PHOSPHODIESTERASE PDEF"/>
    <property type="match status" value="1"/>
</dbReference>
<comment type="caution">
    <text evidence="2">The sequence shown here is derived from an EMBL/GenBank/DDBJ whole genome shotgun (WGS) entry which is preliminary data.</text>
</comment>
<accession>A0ABS0V7M8</accession>
<dbReference type="PROSITE" id="PS50883">
    <property type="entry name" value="EAL"/>
    <property type="match status" value="1"/>
</dbReference>
<dbReference type="Pfam" id="PF00563">
    <property type="entry name" value="EAL"/>
    <property type="match status" value="1"/>
</dbReference>
<evidence type="ECO:0000313" key="2">
    <source>
        <dbReference type="EMBL" id="MBI6647500.1"/>
    </source>
</evidence>
<dbReference type="EMBL" id="JAEILD010000001">
    <property type="protein sequence ID" value="MBI6647500.1"/>
    <property type="molecule type" value="Genomic_DNA"/>
</dbReference>
<dbReference type="CDD" id="cd01948">
    <property type="entry name" value="EAL"/>
    <property type="match status" value="1"/>
</dbReference>
<protein>
    <submittedName>
        <fullName evidence="2">EAL domain-containing protein</fullName>
    </submittedName>
</protein>
<gene>
    <name evidence="2" type="ORF">YA0849_00510</name>
</gene>
<evidence type="ECO:0000259" key="1">
    <source>
        <dbReference type="PROSITE" id="PS50883"/>
    </source>
</evidence>
<keyword evidence="3" id="KW-1185">Reference proteome</keyword>
<dbReference type="InterPro" id="IPR035919">
    <property type="entry name" value="EAL_sf"/>
</dbReference>
<name>A0ABS0V7M8_PSEVE</name>
<proteinExistence type="predicted"/>
<evidence type="ECO:0000313" key="3">
    <source>
        <dbReference type="Proteomes" id="UP000614123"/>
    </source>
</evidence>
<reference evidence="2 3" key="1">
    <citation type="submission" date="2020-12" db="EMBL/GenBank/DDBJ databases">
        <title>Comparative genomic insights into the epidemiology and virulence of plant pathogenic Pseudomonads from Turkey.</title>
        <authorList>
            <person name="Dillon M."/>
            <person name="Ruiz-Bedoya T."/>
            <person name="Bendalovic-Torma C."/>
            <person name="Guttman K.M."/>
            <person name="Kwak H."/>
            <person name="Middleton M.A."/>
            <person name="Wang P.W."/>
            <person name="Horuz S."/>
            <person name="Aysan Y."/>
            <person name="Guttman D.S."/>
        </authorList>
    </citation>
    <scope>NUCLEOTIDE SEQUENCE [LARGE SCALE GENOMIC DNA]</scope>
    <source>
        <strain evidence="2 3">S4_EA_3a</strain>
    </source>
</reference>
<dbReference type="SMART" id="SM00052">
    <property type="entry name" value="EAL"/>
    <property type="match status" value="1"/>
</dbReference>
<dbReference type="Proteomes" id="UP000614123">
    <property type="component" value="Unassembled WGS sequence"/>
</dbReference>
<dbReference type="SUPFAM" id="SSF141868">
    <property type="entry name" value="EAL domain-like"/>
    <property type="match status" value="1"/>
</dbReference>